<protein>
    <recommendedName>
        <fullName evidence="4">N-(5'-phosphoribosyl)anthranilate isomerase</fullName>
        <ecNumber evidence="3">5.3.1.24</ecNumber>
    </recommendedName>
</protein>
<dbReference type="Gene3D" id="3.20.20.70">
    <property type="entry name" value="Aldolase class I"/>
    <property type="match status" value="1"/>
</dbReference>
<dbReference type="Proteomes" id="UP001202479">
    <property type="component" value="Unassembled WGS sequence"/>
</dbReference>
<evidence type="ECO:0000256" key="3">
    <source>
        <dbReference type="ARBA" id="ARBA00012572"/>
    </source>
</evidence>
<name>A0AAI9SX07_9ASCO</name>
<evidence type="ECO:0000256" key="7">
    <source>
        <dbReference type="ARBA" id="ARBA00023141"/>
    </source>
</evidence>
<dbReference type="GeneID" id="73380120"/>
<keyword evidence="7" id="KW-0057">Aromatic amino acid biosynthesis</keyword>
<dbReference type="SUPFAM" id="SSF51366">
    <property type="entry name" value="Ribulose-phoshate binding barrel"/>
    <property type="match status" value="1"/>
</dbReference>
<dbReference type="InterPro" id="IPR011060">
    <property type="entry name" value="RibuloseP-bd_barrel"/>
</dbReference>
<dbReference type="EMBL" id="JAHUZD010000089">
    <property type="protein sequence ID" value="KAI3404669.1"/>
    <property type="molecule type" value="Genomic_DNA"/>
</dbReference>
<dbReference type="CDD" id="cd00405">
    <property type="entry name" value="PRAI"/>
    <property type="match status" value="1"/>
</dbReference>
<sequence length="245" mass="27112">MRLIKICGIQSIDAAETAVINGADLLGCILVPKRSRTVTPDLAKRISQLVRHKRSKTIEQILEGIAKRDFASSTVLDYFAFLQHEILQNGPFLVGVFRNQPFDEVLHVAKELNLDFIQLHGDENKLEFIKAGKEHGFGVIPRYVIPQQVEKLKSDSEEIMKLGSLSIPLLDSDQGGEGKVIDWEYINVNLGFTRCILAGGLNPENLAQTEQVNNVIGYDVSGGVETNGEKDMVKIAQFIARGKAI</sequence>
<evidence type="ECO:0000313" key="10">
    <source>
        <dbReference type="EMBL" id="KAI3404669.1"/>
    </source>
</evidence>
<dbReference type="EC" id="5.3.1.24" evidence="3"/>
<comment type="pathway">
    <text evidence="1">Amino-acid biosynthesis; L-tryptophan biosynthesis; L-tryptophan from chorismate: step 3/5.</text>
</comment>
<evidence type="ECO:0000256" key="4">
    <source>
        <dbReference type="ARBA" id="ARBA00022272"/>
    </source>
</evidence>
<evidence type="ECO:0000259" key="9">
    <source>
        <dbReference type="Pfam" id="PF00697"/>
    </source>
</evidence>
<evidence type="ECO:0000313" key="11">
    <source>
        <dbReference type="Proteomes" id="UP001202479"/>
    </source>
</evidence>
<organism evidence="10 11">
    <name type="scientific">Candida oxycetoniae</name>
    <dbReference type="NCBI Taxonomy" id="497107"/>
    <lineage>
        <taxon>Eukaryota</taxon>
        <taxon>Fungi</taxon>
        <taxon>Dikarya</taxon>
        <taxon>Ascomycota</taxon>
        <taxon>Saccharomycotina</taxon>
        <taxon>Pichiomycetes</taxon>
        <taxon>Debaryomycetaceae</taxon>
        <taxon>Candida/Lodderomyces clade</taxon>
        <taxon>Candida</taxon>
    </lineage>
</organism>
<comment type="caution">
    <text evidence="10">The sequence shown here is derived from an EMBL/GenBank/DDBJ whole genome shotgun (WGS) entry which is preliminary data.</text>
</comment>
<evidence type="ECO:0000256" key="5">
    <source>
        <dbReference type="ARBA" id="ARBA00022605"/>
    </source>
</evidence>
<evidence type="ECO:0000256" key="6">
    <source>
        <dbReference type="ARBA" id="ARBA00022822"/>
    </source>
</evidence>
<keyword evidence="6" id="KW-0822">Tryptophan biosynthesis</keyword>
<evidence type="ECO:0000256" key="1">
    <source>
        <dbReference type="ARBA" id="ARBA00004664"/>
    </source>
</evidence>
<dbReference type="AlphaFoldDB" id="A0AAI9SX07"/>
<evidence type="ECO:0000256" key="8">
    <source>
        <dbReference type="ARBA" id="ARBA00023235"/>
    </source>
</evidence>
<dbReference type="Pfam" id="PF00697">
    <property type="entry name" value="PRAI"/>
    <property type="match status" value="1"/>
</dbReference>
<dbReference type="PANTHER" id="PTHR42894">
    <property type="entry name" value="N-(5'-PHOSPHORIBOSYL)ANTHRANILATE ISOMERASE"/>
    <property type="match status" value="1"/>
</dbReference>
<dbReference type="InterPro" id="IPR044643">
    <property type="entry name" value="TrpF_fam"/>
</dbReference>
<dbReference type="RefSeq" id="XP_049180414.1">
    <property type="nucleotide sequence ID" value="XM_049323739.1"/>
</dbReference>
<keyword evidence="5" id="KW-0028">Amino-acid biosynthesis</keyword>
<dbReference type="GO" id="GO:0004640">
    <property type="term" value="F:phosphoribosylanthranilate isomerase activity"/>
    <property type="evidence" value="ECO:0007669"/>
    <property type="project" value="UniProtKB-EC"/>
</dbReference>
<dbReference type="InterPro" id="IPR001240">
    <property type="entry name" value="PRAI_dom"/>
</dbReference>
<dbReference type="InterPro" id="IPR013785">
    <property type="entry name" value="Aldolase_TIM"/>
</dbReference>
<feature type="domain" description="N-(5'phosphoribosyl) anthranilate isomerase (PRAI)" evidence="9">
    <location>
        <begin position="69"/>
        <end position="240"/>
    </location>
</feature>
<comment type="similarity">
    <text evidence="2">Belongs to the TrpF family.</text>
</comment>
<gene>
    <name evidence="10" type="ORF">KGF56_002503</name>
</gene>
<accession>A0AAI9SX07</accession>
<keyword evidence="8" id="KW-0413">Isomerase</keyword>
<reference evidence="10" key="1">
    <citation type="journal article" date="2022" name="DNA Res.">
        <title>Genome analysis of five recently described species of the CUG-Ser clade uncovers Candida theae as a new hybrid lineage with pathogenic potential in the Candida parapsilosis species complex.</title>
        <authorList>
            <person name="Mixao V."/>
            <person name="Del Olmo V."/>
            <person name="Hegedusova E."/>
            <person name="Saus E."/>
            <person name="Pryszcz L."/>
            <person name="Cillingova A."/>
            <person name="Nosek J."/>
            <person name="Gabaldon T."/>
        </authorList>
    </citation>
    <scope>NUCLEOTIDE SEQUENCE</scope>
    <source>
        <strain evidence="10">CBS 10844</strain>
    </source>
</reference>
<proteinExistence type="inferred from homology"/>
<dbReference type="HAMAP" id="MF_00135">
    <property type="entry name" value="PRAI"/>
    <property type="match status" value="1"/>
</dbReference>
<keyword evidence="11" id="KW-1185">Reference proteome</keyword>
<dbReference type="PANTHER" id="PTHR42894:SF1">
    <property type="entry name" value="N-(5'-PHOSPHORIBOSYL)ANTHRANILATE ISOMERASE"/>
    <property type="match status" value="1"/>
</dbReference>
<evidence type="ECO:0000256" key="2">
    <source>
        <dbReference type="ARBA" id="ARBA00007571"/>
    </source>
</evidence>
<dbReference type="GO" id="GO:0000162">
    <property type="term" value="P:L-tryptophan biosynthetic process"/>
    <property type="evidence" value="ECO:0007669"/>
    <property type="project" value="UniProtKB-KW"/>
</dbReference>